<dbReference type="Gene3D" id="1.20.1250.20">
    <property type="entry name" value="MFS general substrate transporter like domains"/>
    <property type="match status" value="2"/>
</dbReference>
<comment type="similarity">
    <text evidence="1">Belongs to the sodium:galactoside symporter (TC 2.A.2) family.</text>
</comment>
<evidence type="ECO:0000256" key="1">
    <source>
        <dbReference type="ARBA" id="ARBA00009617"/>
    </source>
</evidence>
<feature type="transmembrane region" description="Helical" evidence="2">
    <location>
        <begin position="351"/>
        <end position="376"/>
    </location>
</feature>
<proteinExistence type="inferred from homology"/>
<keyword evidence="2" id="KW-0472">Membrane</keyword>
<dbReference type="SUPFAM" id="SSF103473">
    <property type="entry name" value="MFS general substrate transporter"/>
    <property type="match status" value="1"/>
</dbReference>
<organism evidence="3 4">
    <name type="scientific">Arcobacter cloacae</name>
    <dbReference type="NCBI Taxonomy" id="1054034"/>
    <lineage>
        <taxon>Bacteria</taxon>
        <taxon>Pseudomonadati</taxon>
        <taxon>Campylobacterota</taxon>
        <taxon>Epsilonproteobacteria</taxon>
        <taxon>Campylobacterales</taxon>
        <taxon>Arcobacteraceae</taxon>
        <taxon>Arcobacter</taxon>
    </lineage>
</organism>
<dbReference type="Proteomes" id="UP000290870">
    <property type="component" value="Unassembled WGS sequence"/>
</dbReference>
<feature type="transmembrane region" description="Helical" evidence="2">
    <location>
        <begin position="78"/>
        <end position="98"/>
    </location>
</feature>
<dbReference type="RefSeq" id="WP_128985698.1">
    <property type="nucleotide sequence ID" value="NZ_PDJZ01000002.1"/>
</dbReference>
<sequence length="420" mass="48149">MNNNTLKSKTVFFYGILGIPIAFLGFPLYIYLPTFYVEHIGLSVGVVGTILLIARLIDMLADPFIGRFCDIYSTKFDIIFISSIFLIFGLFFLIKPIYYNYFWLFLFSIITYISYSFVLIPYLSLNSILSNNESENTKLAFSREIFIIVGVLISLLIPYIFLVSDDSKKSLELLLYTILIIFPIILTIFYIKLKSLEIKNKNIISNNFFKSLKIFFINYPYHKKLFFAFLLNNLANALPATLFLFFVKYILVLEEKTGLFLIIYFLSAIITFPIWIKLSNKISKKSTWILSIFIAISAFSFVPFLSEGDFLYFAIICVITGMCLGADMALPSSIQSDVANETKQKNEDITGVLFGFWAMITKLSLSLAVAISFISLEFTNFETQNINQLSILAIIFLYSILPILFKLLSIILLLKYKVTK</sequence>
<dbReference type="AlphaFoldDB" id="A0A4Q0ZG54"/>
<dbReference type="Pfam" id="PF13347">
    <property type="entry name" value="MFS_2"/>
    <property type="match status" value="1"/>
</dbReference>
<keyword evidence="2" id="KW-0812">Transmembrane</keyword>
<gene>
    <name evidence="3" type="ORF">CRU90_02530</name>
</gene>
<dbReference type="PANTHER" id="PTHR11328">
    <property type="entry name" value="MAJOR FACILITATOR SUPERFAMILY DOMAIN-CONTAINING PROTEIN"/>
    <property type="match status" value="1"/>
</dbReference>
<feature type="transmembrane region" description="Helical" evidence="2">
    <location>
        <begin position="36"/>
        <end position="57"/>
    </location>
</feature>
<dbReference type="InterPro" id="IPR039672">
    <property type="entry name" value="MFS_2"/>
</dbReference>
<dbReference type="EMBL" id="PDJZ01000002">
    <property type="protein sequence ID" value="RXJ85473.1"/>
    <property type="molecule type" value="Genomic_DNA"/>
</dbReference>
<feature type="transmembrane region" description="Helical" evidence="2">
    <location>
        <begin position="388"/>
        <end position="414"/>
    </location>
</feature>
<feature type="transmembrane region" description="Helical" evidence="2">
    <location>
        <begin position="173"/>
        <end position="191"/>
    </location>
</feature>
<name>A0A4Q0ZG54_9BACT</name>
<evidence type="ECO:0000256" key="2">
    <source>
        <dbReference type="SAM" id="Phobius"/>
    </source>
</evidence>
<feature type="transmembrane region" description="Helical" evidence="2">
    <location>
        <begin position="12"/>
        <end position="30"/>
    </location>
</feature>
<dbReference type="GO" id="GO:0008643">
    <property type="term" value="P:carbohydrate transport"/>
    <property type="evidence" value="ECO:0007669"/>
    <property type="project" value="InterPro"/>
</dbReference>
<evidence type="ECO:0000313" key="4">
    <source>
        <dbReference type="Proteomes" id="UP000290870"/>
    </source>
</evidence>
<dbReference type="PANTHER" id="PTHR11328:SF24">
    <property type="entry name" value="MAJOR FACILITATOR SUPERFAMILY (MFS) PROFILE DOMAIN-CONTAINING PROTEIN"/>
    <property type="match status" value="1"/>
</dbReference>
<feature type="transmembrane region" description="Helical" evidence="2">
    <location>
        <begin position="145"/>
        <end position="161"/>
    </location>
</feature>
<protein>
    <submittedName>
        <fullName evidence="3">MFS transporter</fullName>
    </submittedName>
</protein>
<dbReference type="GO" id="GO:0005886">
    <property type="term" value="C:plasma membrane"/>
    <property type="evidence" value="ECO:0007669"/>
    <property type="project" value="TreeGrafter"/>
</dbReference>
<feature type="transmembrane region" description="Helical" evidence="2">
    <location>
        <begin position="311"/>
        <end position="330"/>
    </location>
</feature>
<dbReference type="GO" id="GO:0015293">
    <property type="term" value="F:symporter activity"/>
    <property type="evidence" value="ECO:0007669"/>
    <property type="project" value="InterPro"/>
</dbReference>
<keyword evidence="2" id="KW-1133">Transmembrane helix</keyword>
<feature type="transmembrane region" description="Helical" evidence="2">
    <location>
        <begin position="288"/>
        <end position="305"/>
    </location>
</feature>
<dbReference type="OrthoDB" id="181905at2"/>
<evidence type="ECO:0000313" key="3">
    <source>
        <dbReference type="EMBL" id="RXJ85473.1"/>
    </source>
</evidence>
<accession>A0A4Q0ZG54</accession>
<comment type="caution">
    <text evidence="3">The sequence shown here is derived from an EMBL/GenBank/DDBJ whole genome shotgun (WGS) entry which is preliminary data.</text>
</comment>
<reference evidence="3 4" key="1">
    <citation type="submission" date="2017-10" db="EMBL/GenBank/DDBJ databases">
        <title>Genomics of the genus Arcobacter.</title>
        <authorList>
            <person name="Perez-Cataluna A."/>
            <person name="Figueras M.J."/>
        </authorList>
    </citation>
    <scope>NUCLEOTIDE SEQUENCE [LARGE SCALE GENOMIC DNA]</scope>
    <source>
        <strain evidence="3 4">F26</strain>
    </source>
</reference>
<feature type="transmembrane region" description="Helical" evidence="2">
    <location>
        <begin position="104"/>
        <end position="125"/>
    </location>
</feature>
<feature type="transmembrane region" description="Helical" evidence="2">
    <location>
        <begin position="225"/>
        <end position="251"/>
    </location>
</feature>
<dbReference type="InterPro" id="IPR036259">
    <property type="entry name" value="MFS_trans_sf"/>
</dbReference>
<feature type="transmembrane region" description="Helical" evidence="2">
    <location>
        <begin position="257"/>
        <end position="276"/>
    </location>
</feature>